<dbReference type="Proteomes" id="UP001222027">
    <property type="component" value="Unassembled WGS sequence"/>
</dbReference>
<accession>A0AAV8PR94</accession>
<protein>
    <submittedName>
        <fullName evidence="2">Uncharacterized protein</fullName>
    </submittedName>
</protein>
<proteinExistence type="predicted"/>
<dbReference type="AlphaFoldDB" id="A0AAV8PR94"/>
<evidence type="ECO:0000256" key="1">
    <source>
        <dbReference type="SAM" id="MobiDB-lite"/>
    </source>
</evidence>
<evidence type="ECO:0000313" key="3">
    <source>
        <dbReference type="Proteomes" id="UP001222027"/>
    </source>
</evidence>
<evidence type="ECO:0000313" key="2">
    <source>
        <dbReference type="EMBL" id="KAJ8498489.1"/>
    </source>
</evidence>
<reference evidence="2 3" key="1">
    <citation type="submission" date="2022-12" db="EMBL/GenBank/DDBJ databases">
        <title>Chromosome-scale assembly of the Ensete ventricosum genome.</title>
        <authorList>
            <person name="Dussert Y."/>
            <person name="Stocks J."/>
            <person name="Wendawek A."/>
            <person name="Woldeyes F."/>
            <person name="Nichols R.A."/>
            <person name="Borrell J.S."/>
        </authorList>
    </citation>
    <scope>NUCLEOTIDE SEQUENCE [LARGE SCALE GENOMIC DNA]</scope>
    <source>
        <strain evidence="3">cv. Maze</strain>
        <tissue evidence="2">Seeds</tissue>
    </source>
</reference>
<dbReference type="EMBL" id="JAQQAF010000003">
    <property type="protein sequence ID" value="KAJ8498489.1"/>
    <property type="molecule type" value="Genomic_DNA"/>
</dbReference>
<gene>
    <name evidence="2" type="ORF">OPV22_009041</name>
</gene>
<keyword evidence="3" id="KW-1185">Reference proteome</keyword>
<name>A0AAV8PR94_ENSVE</name>
<sequence>MDGGRGGPGPRSDMLGACHREIPVVWLGPGSVRGPARMNAVVNGGRGSELEIQRTRSDAVARERIENERSDHIETRKGS</sequence>
<comment type="caution">
    <text evidence="2">The sequence shown here is derived from an EMBL/GenBank/DDBJ whole genome shotgun (WGS) entry which is preliminary data.</text>
</comment>
<organism evidence="2 3">
    <name type="scientific">Ensete ventricosum</name>
    <name type="common">Abyssinian banana</name>
    <name type="synonym">Musa ensete</name>
    <dbReference type="NCBI Taxonomy" id="4639"/>
    <lineage>
        <taxon>Eukaryota</taxon>
        <taxon>Viridiplantae</taxon>
        <taxon>Streptophyta</taxon>
        <taxon>Embryophyta</taxon>
        <taxon>Tracheophyta</taxon>
        <taxon>Spermatophyta</taxon>
        <taxon>Magnoliopsida</taxon>
        <taxon>Liliopsida</taxon>
        <taxon>Zingiberales</taxon>
        <taxon>Musaceae</taxon>
        <taxon>Ensete</taxon>
    </lineage>
</organism>
<feature type="region of interest" description="Disordered" evidence="1">
    <location>
        <begin position="49"/>
        <end position="79"/>
    </location>
</feature>